<dbReference type="EMBL" id="JBHSKY010000008">
    <property type="protein sequence ID" value="MFC5279215.1"/>
    <property type="molecule type" value="Genomic_DNA"/>
</dbReference>
<feature type="compositionally biased region" description="Basic and acidic residues" evidence="1">
    <location>
        <begin position="12"/>
        <end position="23"/>
    </location>
</feature>
<dbReference type="RefSeq" id="WP_256411779.1">
    <property type="nucleotide sequence ID" value="NZ_JANHDM010000006.1"/>
</dbReference>
<reference evidence="2 3" key="1">
    <citation type="journal article" date="2019" name="Int. J. Syst. Evol. Microbiol.">
        <title>The Global Catalogue of Microorganisms (GCM) 10K type strain sequencing project: providing services to taxonomists for standard genome sequencing and annotation.</title>
        <authorList>
            <consortium name="The Broad Institute Genomics Platform"/>
            <consortium name="The Broad Institute Genome Sequencing Center for Infectious Disease"/>
            <person name="Wu L."/>
            <person name="Ma J."/>
        </authorList>
    </citation>
    <scope>NUCLEOTIDE SEQUENCE [LARGE SCALE GENOMIC DNA]</scope>
    <source>
        <strain evidence="2 3">CGMCC 1.12124</strain>
    </source>
</reference>
<feature type="region of interest" description="Disordered" evidence="1">
    <location>
        <begin position="1"/>
        <end position="80"/>
    </location>
</feature>
<evidence type="ECO:0000313" key="2">
    <source>
        <dbReference type="EMBL" id="MFC5279215.1"/>
    </source>
</evidence>
<dbReference type="AlphaFoldDB" id="A0ABD5R2M0"/>
<keyword evidence="3" id="KW-1185">Reference proteome</keyword>
<evidence type="ECO:0000313" key="3">
    <source>
        <dbReference type="Proteomes" id="UP001596118"/>
    </source>
</evidence>
<sequence>MASRQGGSGAEEVPRPGSTERRTAPHAASPEADRRRASTARPGSPETHPARGWTPGPDRGRPIPPRSRTPEDPPLRDPGLYALTNHFRERLQQPGRYVSTRIVTEAIRRGQLRWNRTDGWRFALVDGGIRFVVVVSDTETDSPVVVTGWTEVADREAALEAGRFDPVDVDTIGLRAALSETPEAAIPDRIRPRTVTRPFVVGGHRLETEPGEAFVRCVECGCRFRSKEAITSRGCRGSSAGR</sequence>
<evidence type="ECO:0008006" key="4">
    <source>
        <dbReference type="Google" id="ProtNLM"/>
    </source>
</evidence>
<proteinExistence type="predicted"/>
<dbReference type="Proteomes" id="UP001596118">
    <property type="component" value="Unassembled WGS sequence"/>
</dbReference>
<comment type="caution">
    <text evidence="2">The sequence shown here is derived from an EMBL/GenBank/DDBJ whole genome shotgun (WGS) entry which is preliminary data.</text>
</comment>
<gene>
    <name evidence="2" type="ORF">ACFPM1_10675</name>
</gene>
<name>A0ABD5R2M0_9EURY</name>
<organism evidence="2 3">
    <name type="scientific">Halorubrum rubrum</name>
    <dbReference type="NCBI Taxonomy" id="1126240"/>
    <lineage>
        <taxon>Archaea</taxon>
        <taxon>Methanobacteriati</taxon>
        <taxon>Methanobacteriota</taxon>
        <taxon>Stenosarchaea group</taxon>
        <taxon>Halobacteria</taxon>
        <taxon>Halobacteriales</taxon>
        <taxon>Haloferacaceae</taxon>
        <taxon>Halorubrum</taxon>
    </lineage>
</organism>
<protein>
    <recommendedName>
        <fullName evidence="4">Halobacterial output domain-containing protein</fullName>
    </recommendedName>
</protein>
<evidence type="ECO:0000256" key="1">
    <source>
        <dbReference type="SAM" id="MobiDB-lite"/>
    </source>
</evidence>
<accession>A0ABD5R2M0</accession>